<keyword evidence="4" id="KW-1185">Reference proteome</keyword>
<evidence type="ECO:0000313" key="4">
    <source>
        <dbReference type="Proteomes" id="UP000284202"/>
    </source>
</evidence>
<accession>A0A418T3X9</accession>
<evidence type="ECO:0000313" key="3">
    <source>
        <dbReference type="EMBL" id="RJE87904.1"/>
    </source>
</evidence>
<evidence type="ECO:0000256" key="2">
    <source>
        <dbReference type="SAM" id="SignalP"/>
    </source>
</evidence>
<feature type="region of interest" description="Disordered" evidence="1">
    <location>
        <begin position="73"/>
        <end position="104"/>
    </location>
</feature>
<dbReference type="AlphaFoldDB" id="A0A418T3X9"/>
<feature type="signal peptide" evidence="2">
    <location>
        <begin position="1"/>
        <end position="23"/>
    </location>
</feature>
<keyword evidence="2" id="KW-0732">Signal</keyword>
<dbReference type="RefSeq" id="WP_119745818.1">
    <property type="nucleotide sequence ID" value="NZ_QZCG01000002.1"/>
</dbReference>
<proteinExistence type="predicted"/>
<comment type="caution">
    <text evidence="3">The sequence shown here is derived from an EMBL/GenBank/DDBJ whole genome shotgun (WGS) entry which is preliminary data.</text>
</comment>
<feature type="chain" id="PRO_5019426678" description="DUF3035 domain-containing protein" evidence="2">
    <location>
        <begin position="24"/>
        <end position="162"/>
    </location>
</feature>
<evidence type="ECO:0008006" key="5">
    <source>
        <dbReference type="Google" id="ProtNLM"/>
    </source>
</evidence>
<organism evidence="3 4">
    <name type="scientific">Paracoccus onubensis</name>
    <dbReference type="NCBI Taxonomy" id="1675788"/>
    <lineage>
        <taxon>Bacteria</taxon>
        <taxon>Pseudomonadati</taxon>
        <taxon>Pseudomonadota</taxon>
        <taxon>Alphaproteobacteria</taxon>
        <taxon>Rhodobacterales</taxon>
        <taxon>Paracoccaceae</taxon>
        <taxon>Paracoccus</taxon>
    </lineage>
</organism>
<protein>
    <recommendedName>
        <fullName evidence="5">DUF3035 domain-containing protein</fullName>
    </recommendedName>
</protein>
<dbReference type="Proteomes" id="UP000284202">
    <property type="component" value="Unassembled WGS sequence"/>
</dbReference>
<name>A0A418T3X9_9RHOB</name>
<evidence type="ECO:0000256" key="1">
    <source>
        <dbReference type="SAM" id="MobiDB-lite"/>
    </source>
</evidence>
<gene>
    <name evidence="3" type="ORF">D3P04_02985</name>
</gene>
<sequence>MKPIFVIGATILAAGTAFGFAKAVDQLVLPSDIATPETGLAVERSTSPVLPLSEIRKGIRPLGNDSARIRDFADIPAEPPASPDLPQTELPASEATPTASHPSTEVAALDSGIQPAAPVNYFVAPGGQDMLSGSPGTFSETGFPDETARDRFENLPMIGVYR</sequence>
<reference evidence="4" key="1">
    <citation type="submission" date="2018-09" db="EMBL/GenBank/DDBJ databases">
        <title>Acidovorax cavernicola nov. sp. isolated from Gruta de las Maravillas (Aracena, Spain).</title>
        <authorList>
            <person name="Jurado V."/>
            <person name="Gutierrez-Patricio S."/>
            <person name="Gonzalez-Pimentel J.L."/>
            <person name="Miller A.Z."/>
            <person name="Laiz L."/>
            <person name="Saiz-Jimenez C."/>
        </authorList>
    </citation>
    <scope>NUCLEOTIDE SEQUENCE [LARGE SCALE GENOMIC DNA]</scope>
    <source>
        <strain evidence="4">1011MAR3C25</strain>
    </source>
</reference>
<dbReference type="EMBL" id="QZCG01000002">
    <property type="protein sequence ID" value="RJE87904.1"/>
    <property type="molecule type" value="Genomic_DNA"/>
</dbReference>
<dbReference type="OrthoDB" id="7861761at2"/>